<keyword evidence="3" id="KW-1185">Reference proteome</keyword>
<name>A0A1J4L1N2_9EUKA</name>
<dbReference type="AlphaFoldDB" id="A0A1J4L1N2"/>
<keyword evidence="1" id="KW-0175">Coiled coil</keyword>
<evidence type="ECO:0000313" key="2">
    <source>
        <dbReference type="EMBL" id="OHT15862.1"/>
    </source>
</evidence>
<dbReference type="EMBL" id="MLAK01000176">
    <property type="protein sequence ID" value="OHT15862.1"/>
    <property type="molecule type" value="Genomic_DNA"/>
</dbReference>
<reference evidence="2" key="1">
    <citation type="submission" date="2016-10" db="EMBL/GenBank/DDBJ databases">
        <authorList>
            <person name="Benchimol M."/>
            <person name="Almeida L.G."/>
            <person name="Vasconcelos A.T."/>
            <person name="Perreira-Neves A."/>
            <person name="Rosa I.A."/>
            <person name="Tasca T."/>
            <person name="Bogo M.R."/>
            <person name="de Souza W."/>
        </authorList>
    </citation>
    <scope>NUCLEOTIDE SEQUENCE [LARGE SCALE GENOMIC DNA]</scope>
    <source>
        <strain evidence="2">K</strain>
    </source>
</reference>
<accession>A0A1J4L1N2</accession>
<comment type="caution">
    <text evidence="2">The sequence shown here is derived from an EMBL/GenBank/DDBJ whole genome shotgun (WGS) entry which is preliminary data.</text>
</comment>
<feature type="coiled-coil region" evidence="1">
    <location>
        <begin position="155"/>
        <end position="196"/>
    </location>
</feature>
<dbReference type="RefSeq" id="XP_068368998.1">
    <property type="nucleotide sequence ID" value="XM_068497393.1"/>
</dbReference>
<protein>
    <submittedName>
        <fullName evidence="2">Uncharacterized protein</fullName>
    </submittedName>
</protein>
<dbReference type="VEuPathDB" id="TrichDB:TRFO_13690"/>
<organism evidence="2 3">
    <name type="scientific">Tritrichomonas foetus</name>
    <dbReference type="NCBI Taxonomy" id="1144522"/>
    <lineage>
        <taxon>Eukaryota</taxon>
        <taxon>Metamonada</taxon>
        <taxon>Parabasalia</taxon>
        <taxon>Tritrichomonadida</taxon>
        <taxon>Tritrichomonadidae</taxon>
        <taxon>Tritrichomonas</taxon>
    </lineage>
</organism>
<evidence type="ECO:0000256" key="1">
    <source>
        <dbReference type="SAM" id="Coils"/>
    </source>
</evidence>
<dbReference type="Proteomes" id="UP000179807">
    <property type="component" value="Unassembled WGS sequence"/>
</dbReference>
<proteinExistence type="predicted"/>
<evidence type="ECO:0000313" key="3">
    <source>
        <dbReference type="Proteomes" id="UP000179807"/>
    </source>
</evidence>
<dbReference type="GeneID" id="94832097"/>
<feature type="coiled-coil region" evidence="1">
    <location>
        <begin position="23"/>
        <end position="108"/>
    </location>
</feature>
<gene>
    <name evidence="2" type="ORF">TRFO_13690</name>
</gene>
<sequence length="248" mass="29299">MQNLDSLSYEELLKLRDQIVRDNSQMKDDISRLEISIQNTSRENEKQEEKLMNNYQQKIDYLRHQNVVTAQKIHKEEQYIINTLYEKYKIVLKEKEALQEKLQEEESMVIEKLQFELDKMKKIEILLEAKLSQCETNHASSNCDLINPVLTGKLSEELEQMYQQSVKTKDDYSNELVKLRQEIERLITANNLLIQRISTTQMSLVLNHGNNINEERMPAFGKNIGKMRRFSDISGGIRHKKRRVSQPQ</sequence>